<organism evidence="2 3">
    <name type="scientific">Nitratireductor aestuarii</name>
    <dbReference type="NCBI Taxonomy" id="1735103"/>
    <lineage>
        <taxon>Bacteria</taxon>
        <taxon>Pseudomonadati</taxon>
        <taxon>Pseudomonadota</taxon>
        <taxon>Alphaproteobacteria</taxon>
        <taxon>Hyphomicrobiales</taxon>
        <taxon>Phyllobacteriaceae</taxon>
        <taxon>Nitratireductor</taxon>
    </lineage>
</organism>
<dbReference type="InterPro" id="IPR010753">
    <property type="entry name" value="DUF1330"/>
</dbReference>
<dbReference type="Gene3D" id="3.30.70.100">
    <property type="match status" value="1"/>
</dbReference>
<evidence type="ECO:0000313" key="2">
    <source>
        <dbReference type="EMBL" id="GGA63180.1"/>
    </source>
</evidence>
<sequence>MRGYMIFEIEITDQDAWEEYRRKAGPMMAAAGGKFLFASQTIEPLEGGWNPPSISVVEFPSFEAAHEFYHSEAYKEMIALRQRASRGRGILVGSNPLPEPTTS</sequence>
<evidence type="ECO:0000259" key="1">
    <source>
        <dbReference type="Pfam" id="PF07045"/>
    </source>
</evidence>
<dbReference type="SUPFAM" id="SSF54909">
    <property type="entry name" value="Dimeric alpha+beta barrel"/>
    <property type="match status" value="1"/>
</dbReference>
<accession>A0A916W3E7</accession>
<reference evidence="2" key="2">
    <citation type="submission" date="2020-09" db="EMBL/GenBank/DDBJ databases">
        <authorList>
            <person name="Sun Q."/>
            <person name="Zhou Y."/>
        </authorList>
    </citation>
    <scope>NUCLEOTIDE SEQUENCE</scope>
    <source>
        <strain evidence="2">CGMCC 1.15320</strain>
    </source>
</reference>
<comment type="caution">
    <text evidence="2">The sequence shown here is derived from an EMBL/GenBank/DDBJ whole genome shotgun (WGS) entry which is preliminary data.</text>
</comment>
<dbReference type="AlphaFoldDB" id="A0A916W3E7"/>
<dbReference type="Pfam" id="PF07045">
    <property type="entry name" value="DUF1330"/>
    <property type="match status" value="1"/>
</dbReference>
<dbReference type="EMBL" id="BMIF01000004">
    <property type="protein sequence ID" value="GGA63180.1"/>
    <property type="molecule type" value="Genomic_DNA"/>
</dbReference>
<reference evidence="2" key="1">
    <citation type="journal article" date="2014" name="Int. J. Syst. Evol. Microbiol.">
        <title>Complete genome sequence of Corynebacterium casei LMG S-19264T (=DSM 44701T), isolated from a smear-ripened cheese.</title>
        <authorList>
            <consortium name="US DOE Joint Genome Institute (JGI-PGF)"/>
            <person name="Walter F."/>
            <person name="Albersmeier A."/>
            <person name="Kalinowski J."/>
            <person name="Ruckert C."/>
        </authorList>
    </citation>
    <scope>NUCLEOTIDE SEQUENCE</scope>
    <source>
        <strain evidence="2">CGMCC 1.15320</strain>
    </source>
</reference>
<name>A0A916W3E7_9HYPH</name>
<gene>
    <name evidence="2" type="ORF">GCM10011385_16220</name>
</gene>
<feature type="domain" description="DUF1330" evidence="1">
    <location>
        <begin position="3"/>
        <end position="92"/>
    </location>
</feature>
<protein>
    <recommendedName>
        <fullName evidence="1">DUF1330 domain-containing protein</fullName>
    </recommendedName>
</protein>
<proteinExistence type="predicted"/>
<dbReference type="Proteomes" id="UP000636264">
    <property type="component" value="Unassembled WGS sequence"/>
</dbReference>
<keyword evidence="3" id="KW-1185">Reference proteome</keyword>
<dbReference type="PANTHER" id="PTHR41521">
    <property type="match status" value="1"/>
</dbReference>
<dbReference type="InterPro" id="IPR011008">
    <property type="entry name" value="Dimeric_a/b-barrel"/>
</dbReference>
<dbReference type="RefSeq" id="WP_188720533.1">
    <property type="nucleotide sequence ID" value="NZ_BMIF01000004.1"/>
</dbReference>
<evidence type="ECO:0000313" key="3">
    <source>
        <dbReference type="Proteomes" id="UP000636264"/>
    </source>
</evidence>
<dbReference type="PANTHER" id="PTHR41521:SF4">
    <property type="entry name" value="BLR0684 PROTEIN"/>
    <property type="match status" value="1"/>
</dbReference>